<protein>
    <recommendedName>
        <fullName evidence="7">Peptidase family M23</fullName>
    </recommendedName>
</protein>
<dbReference type="InterPro" id="IPR058817">
    <property type="entry name" value="DUF8155_C"/>
</dbReference>
<evidence type="ECO:0000313" key="5">
    <source>
        <dbReference type="Proteomes" id="UP000236740"/>
    </source>
</evidence>
<dbReference type="KEGG" id="hlm:DV707_14340"/>
<dbReference type="InterPro" id="IPR058468">
    <property type="entry name" value="DUF8155_N"/>
</dbReference>
<sequence>MTADAAVHVPASTLRAYGRFSLYNSPYPAHDAGSAIDLYPQDDVGRSPVAGVVRETRTVRAPGKPYAADEEYLVLVDVDCERSGISVEETDAEGLVARVLHVRPEVEPGDEVAVGDPLGPMIRSGFFAPWVANHVHVGFRRAEQNLHRAGGSLPVAADVDVGPVSWDGTGTVVEVGDTYALLDSPTHPDPGERFAGIAGTVSRAADATTGDPSPANDDAATRVVLDGGLAHYAAGGALGGDPSAAVADRGPVSFLGRHVGDADGRDVAWRDIDVVANGDRITGLSLFVGLGPTIGAKLVCPDRAFEVGERVEVSIRESDDPIRLG</sequence>
<dbReference type="RefSeq" id="WP_103993090.1">
    <property type="nucleotide sequence ID" value="NZ_CP031311.1"/>
</dbReference>
<keyword evidence="5" id="KW-1185">Reference proteome</keyword>
<dbReference type="InterPro" id="IPR011055">
    <property type="entry name" value="Dup_hybrid_motif"/>
</dbReference>
<name>A0A1H6CM17_9EURY</name>
<dbReference type="Pfam" id="PF26483">
    <property type="entry name" value="DUF8155_C"/>
    <property type="match status" value="1"/>
</dbReference>
<dbReference type="OrthoDB" id="36515at2157"/>
<dbReference type="Proteomes" id="UP000296733">
    <property type="component" value="Chromosome"/>
</dbReference>
<dbReference type="EMBL" id="CP031311">
    <property type="protein sequence ID" value="QCC48740.1"/>
    <property type="molecule type" value="Genomic_DNA"/>
</dbReference>
<accession>A0A1H6CM17</accession>
<reference evidence="4 5" key="1">
    <citation type="submission" date="2016-10" db="EMBL/GenBank/DDBJ databases">
        <authorList>
            <person name="de Groot N.N."/>
        </authorList>
    </citation>
    <scope>NUCLEOTIDE SEQUENCE [LARGE SCALE GENOMIC DNA]</scope>
    <source>
        <strain evidence="4 5">CGMCC 1.10331</strain>
    </source>
</reference>
<evidence type="ECO:0000259" key="1">
    <source>
        <dbReference type="Pfam" id="PF26482"/>
    </source>
</evidence>
<dbReference type="Proteomes" id="UP000236740">
    <property type="component" value="Unassembled WGS sequence"/>
</dbReference>
<feature type="domain" description="DUF8155" evidence="1">
    <location>
        <begin position="9"/>
        <end position="156"/>
    </location>
</feature>
<evidence type="ECO:0008006" key="7">
    <source>
        <dbReference type="Google" id="ProtNLM"/>
    </source>
</evidence>
<reference evidence="3 6" key="2">
    <citation type="journal article" date="2019" name="Nat. Commun.">
        <title>A new type of DNA phosphorothioation-based antiviral system in archaea.</title>
        <authorList>
            <person name="Xiong L."/>
            <person name="Liu S."/>
            <person name="Chen S."/>
            <person name="Xiao Y."/>
            <person name="Zhu B."/>
            <person name="Gao Y."/>
            <person name="Zhang Y."/>
            <person name="Chen B."/>
            <person name="Luo J."/>
            <person name="Deng Z."/>
            <person name="Chen X."/>
            <person name="Wang L."/>
            <person name="Chen S."/>
        </authorList>
    </citation>
    <scope>NUCLEOTIDE SEQUENCE [LARGE SCALE GENOMIC DNA]</scope>
    <source>
        <strain evidence="3 6">CGMCC 1.10331</strain>
    </source>
</reference>
<dbReference type="EMBL" id="FNVN01000008">
    <property type="protein sequence ID" value="SEG74002.1"/>
    <property type="molecule type" value="Genomic_DNA"/>
</dbReference>
<gene>
    <name evidence="3" type="ORF">DV707_14340</name>
    <name evidence="4" type="ORF">SAMN04488133_3551</name>
</gene>
<proteinExistence type="predicted"/>
<organism evidence="4 5">
    <name type="scientific">Halobellus limi</name>
    <dbReference type="NCBI Taxonomy" id="699433"/>
    <lineage>
        <taxon>Archaea</taxon>
        <taxon>Methanobacteriati</taxon>
        <taxon>Methanobacteriota</taxon>
        <taxon>Stenosarchaea group</taxon>
        <taxon>Halobacteria</taxon>
        <taxon>Halobacteriales</taxon>
        <taxon>Haloferacaceae</taxon>
        <taxon>Halobellus</taxon>
    </lineage>
</organism>
<evidence type="ECO:0000313" key="6">
    <source>
        <dbReference type="Proteomes" id="UP000296733"/>
    </source>
</evidence>
<evidence type="ECO:0000313" key="3">
    <source>
        <dbReference type="EMBL" id="QCC48740.1"/>
    </source>
</evidence>
<dbReference type="Gene3D" id="2.70.70.10">
    <property type="entry name" value="Glucose Permease (Domain IIA)"/>
    <property type="match status" value="1"/>
</dbReference>
<evidence type="ECO:0000259" key="2">
    <source>
        <dbReference type="Pfam" id="PF26483"/>
    </source>
</evidence>
<dbReference type="AlphaFoldDB" id="A0A1H6CM17"/>
<dbReference type="Pfam" id="PF26482">
    <property type="entry name" value="DUF8155"/>
    <property type="match status" value="1"/>
</dbReference>
<dbReference type="GeneID" id="39859297"/>
<evidence type="ECO:0000313" key="4">
    <source>
        <dbReference type="EMBL" id="SEG74002.1"/>
    </source>
</evidence>
<feature type="domain" description="DUF8155" evidence="2">
    <location>
        <begin position="163"/>
        <end position="316"/>
    </location>
</feature>